<reference evidence="3 4" key="1">
    <citation type="submission" date="2023-09" db="EMBL/GenBank/DDBJ databases">
        <title>Xinfangfangia sedmenti sp. nov., isolated the sedment.</title>
        <authorList>
            <person name="Xu L."/>
        </authorList>
    </citation>
    <scope>NUCLEOTIDE SEQUENCE [LARGE SCALE GENOMIC DNA]</scope>
    <source>
        <strain evidence="3 4">LG-4</strain>
    </source>
</reference>
<feature type="chain" id="PRO_5047414711" evidence="2">
    <location>
        <begin position="20"/>
        <end position="100"/>
    </location>
</feature>
<comment type="caution">
    <text evidence="3">The sequence shown here is derived from an EMBL/GenBank/DDBJ whole genome shotgun (WGS) entry which is preliminary data.</text>
</comment>
<protein>
    <submittedName>
        <fullName evidence="3">PepSY domain-containing protein</fullName>
    </submittedName>
</protein>
<keyword evidence="2" id="KW-0732">Signal</keyword>
<evidence type="ECO:0000256" key="1">
    <source>
        <dbReference type="SAM" id="MobiDB-lite"/>
    </source>
</evidence>
<evidence type="ECO:0000313" key="3">
    <source>
        <dbReference type="EMBL" id="MDR5655022.1"/>
    </source>
</evidence>
<gene>
    <name evidence="3" type="ORF">RGD00_20630</name>
</gene>
<organism evidence="3 4">
    <name type="scientific">Ruixingdingia sedimenti</name>
    <dbReference type="NCBI Taxonomy" id="3073604"/>
    <lineage>
        <taxon>Bacteria</taxon>
        <taxon>Pseudomonadati</taxon>
        <taxon>Pseudomonadota</taxon>
        <taxon>Alphaproteobacteria</taxon>
        <taxon>Rhodobacterales</taxon>
        <taxon>Paracoccaceae</taxon>
        <taxon>Ruixingdingia</taxon>
    </lineage>
</organism>
<accession>A0ABU1FF67</accession>
<evidence type="ECO:0000313" key="4">
    <source>
        <dbReference type="Proteomes" id="UP001247754"/>
    </source>
</evidence>
<feature type="signal peptide" evidence="2">
    <location>
        <begin position="1"/>
        <end position="19"/>
    </location>
</feature>
<evidence type="ECO:0000256" key="2">
    <source>
        <dbReference type="SAM" id="SignalP"/>
    </source>
</evidence>
<proteinExistence type="predicted"/>
<dbReference type="RefSeq" id="WP_310459134.1">
    <property type="nucleotide sequence ID" value="NZ_JAVKPH010000042.1"/>
</dbReference>
<sequence length="100" mass="10386">MKLALTLAAALTLPAAAHAAVSGFHDSAAQIATLLQSEAVADALRQMPVTQVELERTLPDGVLVWEVEGPGCSVDVRLKPLPPQGPGRTTYEITGIGPCD</sequence>
<dbReference type="EMBL" id="JAVKPH010000042">
    <property type="protein sequence ID" value="MDR5655022.1"/>
    <property type="molecule type" value="Genomic_DNA"/>
</dbReference>
<keyword evidence="4" id="KW-1185">Reference proteome</keyword>
<dbReference type="Proteomes" id="UP001247754">
    <property type="component" value="Unassembled WGS sequence"/>
</dbReference>
<name>A0ABU1FF67_9RHOB</name>
<feature type="region of interest" description="Disordered" evidence="1">
    <location>
        <begin position="78"/>
        <end position="100"/>
    </location>
</feature>